<dbReference type="InterPro" id="IPR001564">
    <property type="entry name" value="Nucleoside_diP_kinase"/>
</dbReference>
<dbReference type="InterPro" id="IPR035525">
    <property type="entry name" value="NDPk7A"/>
</dbReference>
<dbReference type="InterPro" id="IPR036850">
    <property type="entry name" value="NDK-like_dom_sf"/>
</dbReference>
<dbReference type="GO" id="GO:0016301">
    <property type="term" value="F:kinase activity"/>
    <property type="evidence" value="ECO:0007669"/>
    <property type="project" value="UniProtKB-KW"/>
</dbReference>
<evidence type="ECO:0000256" key="1">
    <source>
        <dbReference type="ARBA" id="ARBA00004430"/>
    </source>
</evidence>
<dbReference type="InterPro" id="IPR006602">
    <property type="entry name" value="DM10_dom"/>
</dbReference>
<keyword evidence="6 11" id="KW-0418">Kinase</keyword>
<organism evidence="10 11">
    <name type="scientific">Apteryx mantelli</name>
    <name type="common">North Island brown kiwi</name>
    <dbReference type="NCBI Taxonomy" id="2696672"/>
    <lineage>
        <taxon>Eukaryota</taxon>
        <taxon>Metazoa</taxon>
        <taxon>Chordata</taxon>
        <taxon>Craniata</taxon>
        <taxon>Vertebrata</taxon>
        <taxon>Euteleostomi</taxon>
        <taxon>Archelosauria</taxon>
        <taxon>Archosauria</taxon>
        <taxon>Dinosauria</taxon>
        <taxon>Saurischia</taxon>
        <taxon>Theropoda</taxon>
        <taxon>Coelurosauria</taxon>
        <taxon>Aves</taxon>
        <taxon>Palaeognathae</taxon>
        <taxon>Apterygiformes</taxon>
        <taxon>Apterygidae</taxon>
        <taxon>Apteryx</taxon>
    </lineage>
</organism>
<reference evidence="10" key="1">
    <citation type="submission" date="2025-05" db="UniProtKB">
        <authorList>
            <consortium name="RefSeq"/>
        </authorList>
    </citation>
    <scope>NUCLEOTIDE SEQUENCE [LARGE SCALE GENOMIC DNA]</scope>
</reference>
<reference evidence="11" key="2">
    <citation type="submission" date="2025-08" db="UniProtKB">
        <authorList>
            <consortium name="RefSeq"/>
        </authorList>
    </citation>
    <scope>IDENTIFICATION</scope>
    <source>
        <tissue evidence="11">Blood</tissue>
    </source>
</reference>
<proteinExistence type="inferred from homology"/>
<evidence type="ECO:0000256" key="4">
    <source>
        <dbReference type="ARBA" id="ARBA00023212"/>
    </source>
</evidence>
<evidence type="ECO:0000313" key="11">
    <source>
        <dbReference type="RefSeq" id="XP_067157658.1"/>
    </source>
</evidence>
<evidence type="ECO:0000313" key="10">
    <source>
        <dbReference type="Proteomes" id="UP001652627"/>
    </source>
</evidence>
<dbReference type="PRINTS" id="PR01243">
    <property type="entry name" value="NUCDPKINASE"/>
</dbReference>
<evidence type="ECO:0000256" key="3">
    <source>
        <dbReference type="ARBA" id="ARBA00022490"/>
    </source>
</evidence>
<keyword evidence="6" id="KW-0808">Transferase</keyword>
<keyword evidence="10" id="KW-1185">Reference proteome</keyword>
<dbReference type="PIRSF" id="PIRSF036503">
    <property type="entry name" value="NDK7"/>
    <property type="match status" value="1"/>
</dbReference>
<comment type="caution">
    <text evidence="7">Lacks conserved residue(s) required for the propagation of feature annotation.</text>
</comment>
<evidence type="ECO:0000259" key="9">
    <source>
        <dbReference type="PROSITE" id="PS51336"/>
    </source>
</evidence>
<dbReference type="InterPro" id="IPR011410">
    <property type="entry name" value="NDPK7"/>
</dbReference>
<feature type="domain" description="DM10" evidence="9">
    <location>
        <begin position="12"/>
        <end position="100"/>
    </location>
</feature>
<evidence type="ECO:0000256" key="8">
    <source>
        <dbReference type="RuleBase" id="RU004011"/>
    </source>
</evidence>
<dbReference type="RefSeq" id="XP_067157658.1">
    <property type="nucleotide sequence ID" value="XM_067301557.1"/>
</dbReference>
<comment type="similarity">
    <text evidence="2 6 7 8">Belongs to the NDK family.</text>
</comment>
<dbReference type="SMART" id="SM00676">
    <property type="entry name" value="DM10"/>
    <property type="match status" value="1"/>
</dbReference>
<evidence type="ECO:0000256" key="2">
    <source>
        <dbReference type="ARBA" id="ARBA00008142"/>
    </source>
</evidence>
<dbReference type="SUPFAM" id="SSF54919">
    <property type="entry name" value="Nucleoside diphosphate kinase, NDK"/>
    <property type="match status" value="2"/>
</dbReference>
<dbReference type="SMART" id="SM00562">
    <property type="entry name" value="NDK"/>
    <property type="match status" value="2"/>
</dbReference>
<dbReference type="PROSITE" id="PS51374">
    <property type="entry name" value="NDPK_LIKE"/>
    <property type="match status" value="2"/>
</dbReference>
<sequence>MANVLCYRRESQADRFAFIAEWYDPNASLFRRYELLYYPKDGSVEMYDVKNHRTFLKRTKYDSLHLEDLFVGNKITIFSRHLSLVDYGDQYTARKLGSRKERTLALIKPDAAPKMGELIDIIINAGFTVTKAKMMALSRKEAIDFYVDHQSKPFYNELLQFVTSGPIVAMEILGDDAVSKWKTLLGPANSAVARTDAPDSIRANFGHDGLRNAAHGPDSVASAAQELELFFPSSGGHGPVNSAKFTNCTCCIIKPHAVNEGLTGKIIKAIISEGFQISALQMFNLERANVEEFYEIYKGVVTEYLEIARHLRPGTLRAVFGKNKIQNAVHCTDLPEDGLLEVSPSIAPETSLPANSCTHFCRCKRYSTFSRFWTTNSLHPHPK</sequence>
<dbReference type="PROSITE" id="PS51336">
    <property type="entry name" value="DM10"/>
    <property type="match status" value="1"/>
</dbReference>
<evidence type="ECO:0000256" key="7">
    <source>
        <dbReference type="PROSITE-ProRule" id="PRU00706"/>
    </source>
</evidence>
<keyword evidence="6" id="KW-0539">Nucleus</keyword>
<evidence type="ECO:0000256" key="5">
    <source>
        <dbReference type="ARBA" id="ARBA00023273"/>
    </source>
</evidence>
<dbReference type="CDD" id="cd04412">
    <property type="entry name" value="NDPk7B"/>
    <property type="match status" value="1"/>
</dbReference>
<dbReference type="Gene3D" id="3.30.70.141">
    <property type="entry name" value="Nucleoside diphosphate kinase-like domain"/>
    <property type="match status" value="3"/>
</dbReference>
<dbReference type="InterPro" id="IPR034907">
    <property type="entry name" value="NDK-like_dom"/>
</dbReference>
<keyword evidence="3" id="KW-0963">Cytoplasm</keyword>
<keyword evidence="4" id="KW-0206">Cytoskeleton</keyword>
<dbReference type="GeneID" id="106490662"/>
<accession>A0ABM4EY84</accession>
<dbReference type="CDD" id="cd04415">
    <property type="entry name" value="NDPk7A"/>
    <property type="match status" value="1"/>
</dbReference>
<dbReference type="InterPro" id="IPR057579">
    <property type="entry name" value="DM10_NDK7"/>
</dbReference>
<dbReference type="PANTHER" id="PTHR43109:SF2">
    <property type="entry name" value="NUCLEOSIDE DIPHOSPHATE KINASE 7"/>
    <property type="match status" value="1"/>
</dbReference>
<gene>
    <name evidence="11" type="primary">NME7</name>
</gene>
<name>A0ABM4EY84_9AVES</name>
<keyword evidence="6" id="KW-0378">Hydrolase</keyword>
<dbReference type="Pfam" id="PF00334">
    <property type="entry name" value="NDK"/>
    <property type="match status" value="2"/>
</dbReference>
<dbReference type="InterPro" id="IPR037993">
    <property type="entry name" value="NDPk7B"/>
</dbReference>
<dbReference type="Pfam" id="PF25364">
    <property type="entry name" value="PH_NDK7_N"/>
    <property type="match status" value="1"/>
</dbReference>
<evidence type="ECO:0000256" key="6">
    <source>
        <dbReference type="PIRNR" id="PIRNR036503"/>
    </source>
</evidence>
<comment type="subcellular location">
    <subcellularLocation>
        <location evidence="1">Cytoplasm</location>
        <location evidence="1">Cytoskeleton</location>
        <location evidence="1">Cilium axoneme</location>
    </subcellularLocation>
</comment>
<dbReference type="Proteomes" id="UP001652627">
    <property type="component" value="Chromosome 1"/>
</dbReference>
<protein>
    <recommendedName>
        <fullName evidence="6">Nucleoside diphosphate kinase homolog 7</fullName>
        <shortName evidence="6">NDK 7</shortName>
    </recommendedName>
</protein>
<dbReference type="Gene3D" id="2.30.29.170">
    <property type="match status" value="1"/>
</dbReference>
<keyword evidence="5" id="KW-0966">Cell projection</keyword>
<dbReference type="PANTHER" id="PTHR43109">
    <property type="entry name" value="NUCLEOSIDE DIPHOSPHATE KINASE 7"/>
    <property type="match status" value="1"/>
</dbReference>